<comment type="caution">
    <text evidence="2">The sequence shown here is derived from an EMBL/GenBank/DDBJ whole genome shotgun (WGS) entry which is preliminary data.</text>
</comment>
<gene>
    <name evidence="2" type="ORF">SteCoe_11249</name>
</gene>
<proteinExistence type="predicted"/>
<dbReference type="SUPFAM" id="SSF64268">
    <property type="entry name" value="PX domain"/>
    <property type="match status" value="1"/>
</dbReference>
<dbReference type="PANTHER" id="PTHR22775">
    <property type="entry name" value="SORTING NEXIN"/>
    <property type="match status" value="1"/>
</dbReference>
<dbReference type="PROSITE" id="PS50195">
    <property type="entry name" value="PX"/>
    <property type="match status" value="1"/>
</dbReference>
<dbReference type="EMBL" id="MPUH01000186">
    <property type="protein sequence ID" value="OMJ87100.1"/>
    <property type="molecule type" value="Genomic_DNA"/>
</dbReference>
<dbReference type="SMART" id="SM00312">
    <property type="entry name" value="PX"/>
    <property type="match status" value="1"/>
</dbReference>
<dbReference type="GO" id="GO:0035091">
    <property type="term" value="F:phosphatidylinositol binding"/>
    <property type="evidence" value="ECO:0007669"/>
    <property type="project" value="InterPro"/>
</dbReference>
<reference evidence="2 3" key="1">
    <citation type="submission" date="2016-11" db="EMBL/GenBank/DDBJ databases">
        <title>The macronuclear genome of Stentor coeruleus: a giant cell with tiny introns.</title>
        <authorList>
            <person name="Slabodnick M."/>
            <person name="Ruby J.G."/>
            <person name="Reiff S.B."/>
            <person name="Swart E.C."/>
            <person name="Gosai S."/>
            <person name="Prabakaran S."/>
            <person name="Witkowska E."/>
            <person name="Larue G.E."/>
            <person name="Fisher S."/>
            <person name="Freeman R.M."/>
            <person name="Gunawardena J."/>
            <person name="Chu W."/>
            <person name="Stover N.A."/>
            <person name="Gregory B.D."/>
            <person name="Nowacki M."/>
            <person name="Derisi J."/>
            <person name="Roy S.W."/>
            <person name="Marshall W.F."/>
            <person name="Sood P."/>
        </authorList>
    </citation>
    <scope>NUCLEOTIDE SEQUENCE [LARGE SCALE GENOMIC DNA]</scope>
    <source>
        <strain evidence="2">WM001</strain>
    </source>
</reference>
<dbReference type="InterPro" id="IPR001683">
    <property type="entry name" value="PX_dom"/>
</dbReference>
<name>A0A1R2CDR0_9CILI</name>
<dbReference type="PANTHER" id="PTHR22775:SF3">
    <property type="entry name" value="SORTING NEXIN-13"/>
    <property type="match status" value="1"/>
</dbReference>
<organism evidence="2 3">
    <name type="scientific">Stentor coeruleus</name>
    <dbReference type="NCBI Taxonomy" id="5963"/>
    <lineage>
        <taxon>Eukaryota</taxon>
        <taxon>Sar</taxon>
        <taxon>Alveolata</taxon>
        <taxon>Ciliophora</taxon>
        <taxon>Postciliodesmatophora</taxon>
        <taxon>Heterotrichea</taxon>
        <taxon>Heterotrichida</taxon>
        <taxon>Stentoridae</taxon>
        <taxon>Stentor</taxon>
    </lineage>
</organism>
<evidence type="ECO:0000313" key="3">
    <source>
        <dbReference type="Proteomes" id="UP000187209"/>
    </source>
</evidence>
<sequence length="123" mass="14712">MELFIPSSRQIREGGKSYFVYTVEVRFAGWKNTLEKRYSEFLELHRVMKLLRRALHSPLPHFPGQQIWKQMTGGLNDEDVEERRNELQNYMQALINSECAKNSTYFPEFVNLPENIRELWRTS</sequence>
<dbReference type="Gene3D" id="3.30.1520.10">
    <property type="entry name" value="Phox-like domain"/>
    <property type="match status" value="1"/>
</dbReference>
<protein>
    <recommendedName>
        <fullName evidence="1">PX domain-containing protein</fullName>
    </recommendedName>
</protein>
<dbReference type="Pfam" id="PF00787">
    <property type="entry name" value="PX"/>
    <property type="match status" value="1"/>
</dbReference>
<feature type="domain" description="PX" evidence="1">
    <location>
        <begin position="1"/>
        <end position="123"/>
    </location>
</feature>
<evidence type="ECO:0000259" key="1">
    <source>
        <dbReference type="PROSITE" id="PS50195"/>
    </source>
</evidence>
<keyword evidence="3" id="KW-1185">Reference proteome</keyword>
<dbReference type="InterPro" id="IPR036871">
    <property type="entry name" value="PX_dom_sf"/>
</dbReference>
<dbReference type="Proteomes" id="UP000187209">
    <property type="component" value="Unassembled WGS sequence"/>
</dbReference>
<dbReference type="OrthoDB" id="93876at2759"/>
<evidence type="ECO:0000313" key="2">
    <source>
        <dbReference type="EMBL" id="OMJ87100.1"/>
    </source>
</evidence>
<dbReference type="AlphaFoldDB" id="A0A1R2CDR0"/>
<dbReference type="CDD" id="cd06093">
    <property type="entry name" value="PX_domain"/>
    <property type="match status" value="1"/>
</dbReference>
<accession>A0A1R2CDR0</accession>